<gene>
    <name evidence="2" type="ORF">HCAN_1001</name>
</gene>
<keyword evidence="3" id="KW-1185">Reference proteome</keyword>
<dbReference type="Proteomes" id="UP000007032">
    <property type="component" value="Chromosome"/>
</dbReference>
<protein>
    <submittedName>
        <fullName evidence="2">Uncharacterized protein</fullName>
    </submittedName>
</protein>
<dbReference type="STRING" id="537970.HCAN_1001"/>
<keyword evidence="1" id="KW-0812">Transmembrane</keyword>
<dbReference type="HOGENOM" id="CLU_1473264_0_0_7"/>
<dbReference type="RefSeq" id="WP_006655702.1">
    <property type="nucleotide sequence ID" value="NZ_DS990368.1"/>
</dbReference>
<evidence type="ECO:0000313" key="2">
    <source>
        <dbReference type="EMBL" id="EES89714.1"/>
    </source>
</evidence>
<dbReference type="OrthoDB" id="5323814at2"/>
<accession>C5ZX46</accession>
<feature type="transmembrane region" description="Helical" evidence="1">
    <location>
        <begin position="121"/>
        <end position="147"/>
    </location>
</feature>
<keyword evidence="1" id="KW-1133">Transmembrane helix</keyword>
<name>C5ZX46_9HELI</name>
<feature type="transmembrane region" description="Helical" evidence="1">
    <location>
        <begin position="77"/>
        <end position="101"/>
    </location>
</feature>
<dbReference type="AlphaFoldDB" id="C5ZX46"/>
<keyword evidence="1" id="KW-0472">Membrane</keyword>
<evidence type="ECO:0000313" key="3">
    <source>
        <dbReference type="Proteomes" id="UP000007032"/>
    </source>
</evidence>
<organism evidence="2 3">
    <name type="scientific">Helicobacter canadensis MIT 98-5491</name>
    <dbReference type="NCBI Taxonomy" id="537970"/>
    <lineage>
        <taxon>Bacteria</taxon>
        <taxon>Pseudomonadati</taxon>
        <taxon>Campylobacterota</taxon>
        <taxon>Epsilonproteobacteria</taxon>
        <taxon>Campylobacterales</taxon>
        <taxon>Helicobacteraceae</taxon>
        <taxon>Helicobacter</taxon>
    </lineage>
</organism>
<reference evidence="2 3" key="1">
    <citation type="journal article" date="2009" name="J. Bacteriol.">
        <title>Genome sequence of the emerging pathogen Helicobacter canadensis.</title>
        <authorList>
            <person name="Loman N.J."/>
            <person name="Snyder L.A."/>
            <person name="Linton J.D."/>
            <person name="Langdon R."/>
            <person name="Lawson A.J."/>
            <person name="Weinstock G.M."/>
            <person name="Wren B.W."/>
            <person name="Pallen M.J."/>
        </authorList>
    </citation>
    <scope>NUCLEOTIDE SEQUENCE [LARGE SCALE GENOMIC DNA]</scope>
    <source>
        <strain evidence="2 3">MIT 98-5491</strain>
    </source>
</reference>
<sequence>MVVILELSRYSWHFLGKILCEILQKVFDMERVFGRKEWIKNLKSQIMDLQSAGKSDKEIKKQIRGEFTRYSTTLEKIIQIIFIVLLIGFVLLGIHIGYTILLWEANLYAYNDSLWSPYVSMLIFGVVCVLLFMIFSFWFGLFMDWLVYHKILNDSLNENFYLKLLRALLVLACLGFIIFMVMVFVVGWQISEFYGMPLGRSLFETFMEIVD</sequence>
<evidence type="ECO:0000256" key="1">
    <source>
        <dbReference type="SAM" id="Phobius"/>
    </source>
</evidence>
<proteinExistence type="predicted"/>
<dbReference type="EMBL" id="CM000776">
    <property type="protein sequence ID" value="EES89714.1"/>
    <property type="molecule type" value="Genomic_DNA"/>
</dbReference>
<feature type="transmembrane region" description="Helical" evidence="1">
    <location>
        <begin position="168"/>
        <end position="190"/>
    </location>
</feature>